<dbReference type="Proteomes" id="UP000017836">
    <property type="component" value="Unassembled WGS sequence"/>
</dbReference>
<dbReference type="HOGENOM" id="CLU_1490967_0_0_1"/>
<gene>
    <name evidence="1" type="ORF">AMTR_s00043p00200800</name>
</gene>
<evidence type="ECO:0000313" key="2">
    <source>
        <dbReference type="Proteomes" id="UP000017836"/>
    </source>
</evidence>
<reference evidence="2" key="1">
    <citation type="journal article" date="2013" name="Science">
        <title>The Amborella genome and the evolution of flowering plants.</title>
        <authorList>
            <consortium name="Amborella Genome Project"/>
        </authorList>
    </citation>
    <scope>NUCLEOTIDE SEQUENCE [LARGE SCALE GENOMIC DNA]</scope>
</reference>
<protein>
    <submittedName>
        <fullName evidence="1">Uncharacterized protein</fullName>
    </submittedName>
</protein>
<sequence length="181" mass="19895">MQDHEAPGASCEAWSELDMRMASGGIPTTVYTDALTTHDMLALDGQAGKHFALPLFSKIFELSEYPTNWRELIQPHSFDKDDVSLDYLSLQGETKSFFGDLNSIFGCAKGDAVLGHEGRSTQSLDVVTGSGSGTGQALAPSMARGLLRVQGWGVFLWKRERRGEIEKGGKDQRGLYHPPWF</sequence>
<dbReference type="EMBL" id="KI392605">
    <property type="protein sequence ID" value="ERN12776.1"/>
    <property type="molecule type" value="Genomic_DNA"/>
</dbReference>
<accession>W1PXZ5</accession>
<keyword evidence="2" id="KW-1185">Reference proteome</keyword>
<evidence type="ECO:0000313" key="1">
    <source>
        <dbReference type="EMBL" id="ERN12776.1"/>
    </source>
</evidence>
<proteinExistence type="predicted"/>
<name>W1PXZ5_AMBTC</name>
<dbReference type="AlphaFoldDB" id="W1PXZ5"/>
<dbReference type="Gramene" id="ERN12776">
    <property type="protein sequence ID" value="ERN12776"/>
    <property type="gene ID" value="AMTR_s00043p00200800"/>
</dbReference>
<organism evidence="1 2">
    <name type="scientific">Amborella trichopoda</name>
    <dbReference type="NCBI Taxonomy" id="13333"/>
    <lineage>
        <taxon>Eukaryota</taxon>
        <taxon>Viridiplantae</taxon>
        <taxon>Streptophyta</taxon>
        <taxon>Embryophyta</taxon>
        <taxon>Tracheophyta</taxon>
        <taxon>Spermatophyta</taxon>
        <taxon>Magnoliopsida</taxon>
        <taxon>Amborellales</taxon>
        <taxon>Amborellaceae</taxon>
        <taxon>Amborella</taxon>
    </lineage>
</organism>